<sequence length="202" mass="22925">MKSSRNRFRNSEKFRDRLENGKNGRIGLDPDWPSWAAGRPGWAAARRLDRSATYADSEKMGTDPVSRKTKQRGRRGRARRFAGGGRGFRRPCRRSSGGTVVVRGSNRGARVSELGDRDEPRETIEPPVFLACELRESRGNLRVVGVRRLFIEYGDAWADYDEFRNPPQQHGVRVDVDMSSAEMNVVRDCIANRLWCAERGGQ</sequence>
<name>A0A2I0LFD2_PUNGR</name>
<dbReference type="AlphaFoldDB" id="A0A2I0LFD2"/>
<keyword evidence="3" id="KW-1185">Reference proteome</keyword>
<reference evidence="2 3" key="1">
    <citation type="submission" date="2017-11" db="EMBL/GenBank/DDBJ databases">
        <title>De-novo sequencing of pomegranate (Punica granatum L.) genome.</title>
        <authorList>
            <person name="Akparov Z."/>
            <person name="Amiraslanov A."/>
            <person name="Hajiyeva S."/>
            <person name="Abbasov M."/>
            <person name="Kaur K."/>
            <person name="Hamwieh A."/>
            <person name="Solovyev V."/>
            <person name="Salamov A."/>
            <person name="Braich B."/>
            <person name="Kosarev P."/>
            <person name="Mahmoud A."/>
            <person name="Hajiyev E."/>
            <person name="Babayeva S."/>
            <person name="Izzatullayeva V."/>
            <person name="Mammadov A."/>
            <person name="Mammadov A."/>
            <person name="Sharifova S."/>
            <person name="Ojaghi J."/>
            <person name="Eynullazada K."/>
            <person name="Bayramov B."/>
            <person name="Abdulazimova A."/>
            <person name="Shahmuradov I."/>
        </authorList>
    </citation>
    <scope>NUCLEOTIDE SEQUENCE [LARGE SCALE GENOMIC DNA]</scope>
    <source>
        <strain evidence="3">cv. AG2017</strain>
        <tissue evidence="2">Leaf</tissue>
    </source>
</reference>
<evidence type="ECO:0000313" key="2">
    <source>
        <dbReference type="EMBL" id="PKI79397.1"/>
    </source>
</evidence>
<feature type="region of interest" description="Disordered" evidence="1">
    <location>
        <begin position="53"/>
        <end position="99"/>
    </location>
</feature>
<feature type="region of interest" description="Disordered" evidence="1">
    <location>
        <begin position="1"/>
        <end position="33"/>
    </location>
</feature>
<organism evidence="2 3">
    <name type="scientific">Punica granatum</name>
    <name type="common">Pomegranate</name>
    <dbReference type="NCBI Taxonomy" id="22663"/>
    <lineage>
        <taxon>Eukaryota</taxon>
        <taxon>Viridiplantae</taxon>
        <taxon>Streptophyta</taxon>
        <taxon>Embryophyta</taxon>
        <taxon>Tracheophyta</taxon>
        <taxon>Spermatophyta</taxon>
        <taxon>Magnoliopsida</taxon>
        <taxon>eudicotyledons</taxon>
        <taxon>Gunneridae</taxon>
        <taxon>Pentapetalae</taxon>
        <taxon>rosids</taxon>
        <taxon>malvids</taxon>
        <taxon>Myrtales</taxon>
        <taxon>Lythraceae</taxon>
        <taxon>Punica</taxon>
    </lineage>
</organism>
<dbReference type="EMBL" id="PGOL01000006">
    <property type="protein sequence ID" value="PKI79397.1"/>
    <property type="molecule type" value="Genomic_DNA"/>
</dbReference>
<proteinExistence type="predicted"/>
<feature type="compositionally biased region" description="Basic and acidic residues" evidence="1">
    <location>
        <begin position="9"/>
        <end position="22"/>
    </location>
</feature>
<feature type="compositionally biased region" description="Basic residues" evidence="1">
    <location>
        <begin position="67"/>
        <end position="80"/>
    </location>
</feature>
<evidence type="ECO:0000313" key="3">
    <source>
        <dbReference type="Proteomes" id="UP000233551"/>
    </source>
</evidence>
<accession>A0A2I0LFD2</accession>
<evidence type="ECO:0000256" key="1">
    <source>
        <dbReference type="SAM" id="MobiDB-lite"/>
    </source>
</evidence>
<comment type="caution">
    <text evidence="2">The sequence shown here is derived from an EMBL/GenBank/DDBJ whole genome shotgun (WGS) entry which is preliminary data.</text>
</comment>
<dbReference type="Proteomes" id="UP000233551">
    <property type="component" value="Unassembled WGS sequence"/>
</dbReference>
<gene>
    <name evidence="2" type="ORF">CRG98_000212</name>
</gene>
<protein>
    <submittedName>
        <fullName evidence="2">Uncharacterized protein</fullName>
    </submittedName>
</protein>